<evidence type="ECO:0000313" key="2">
    <source>
        <dbReference type="EMBL" id="AEF80544.1"/>
    </source>
</evidence>
<reference evidence="2 3" key="2">
    <citation type="journal article" date="2011" name="ISME J.">
        <title>RNA-seq reveals cooperative metabolic interactions between two termite-gut spirochete species in co-culture.</title>
        <authorList>
            <person name="Rosenthal A.Z."/>
            <person name="Matson E.G."/>
            <person name="Eldar A."/>
            <person name="Leadbetter J.R."/>
        </authorList>
    </citation>
    <scope>NUCLEOTIDE SEQUENCE [LARGE SCALE GENOMIC DNA]</scope>
    <source>
        <strain evidence="3">ATCC BAA-888 / DSM 13862 / ZAS-9</strain>
    </source>
</reference>
<sequence>MIKYYYRRSFIIMMLIIRSLATELIFAVNYSEYNGGKNQP</sequence>
<dbReference type="InParanoid" id="F5YG73"/>
<keyword evidence="3" id="KW-1185">Reference proteome</keyword>
<name>F5YG73_LEAAZ</name>
<keyword evidence="1" id="KW-0472">Membrane</keyword>
<reference evidence="3" key="1">
    <citation type="submission" date="2009-12" db="EMBL/GenBank/DDBJ databases">
        <title>Complete sequence of Treponema azotonutricium strain ZAS-9.</title>
        <authorList>
            <person name="Tetu S.G."/>
            <person name="Matson E."/>
            <person name="Ren Q."/>
            <person name="Seshadri R."/>
            <person name="Elbourne L."/>
            <person name="Hassan K.A."/>
            <person name="Durkin A."/>
            <person name="Radune D."/>
            <person name="Mohamoud Y."/>
            <person name="Shay R."/>
            <person name="Jin S."/>
            <person name="Zhang X."/>
            <person name="Lucey K."/>
            <person name="Ballor N.R."/>
            <person name="Ottesen E."/>
            <person name="Rosenthal R."/>
            <person name="Allen A."/>
            <person name="Leadbetter J.R."/>
            <person name="Paulsen I.T."/>
        </authorList>
    </citation>
    <scope>NUCLEOTIDE SEQUENCE [LARGE SCALE GENOMIC DNA]</scope>
    <source>
        <strain evidence="3">ATCC BAA-888 / DSM 13862 / ZAS-9</strain>
    </source>
</reference>
<dbReference type="KEGG" id="taz:TREAZ_0003"/>
<feature type="transmembrane region" description="Helical" evidence="1">
    <location>
        <begin position="12"/>
        <end position="30"/>
    </location>
</feature>
<dbReference type="HOGENOM" id="CLU_3298080_0_0_12"/>
<evidence type="ECO:0000256" key="1">
    <source>
        <dbReference type="SAM" id="Phobius"/>
    </source>
</evidence>
<keyword evidence="1" id="KW-0812">Transmembrane</keyword>
<evidence type="ECO:0000313" key="3">
    <source>
        <dbReference type="Proteomes" id="UP000009222"/>
    </source>
</evidence>
<dbReference type="AlphaFoldDB" id="F5YG73"/>
<proteinExistence type="predicted"/>
<dbReference type="Proteomes" id="UP000009222">
    <property type="component" value="Chromosome"/>
</dbReference>
<protein>
    <submittedName>
        <fullName evidence="2">Uncharacterized protein</fullName>
    </submittedName>
</protein>
<keyword evidence="1" id="KW-1133">Transmembrane helix</keyword>
<gene>
    <name evidence="2" type="ordered locus">TREAZ_0003</name>
</gene>
<dbReference type="EMBL" id="CP001841">
    <property type="protein sequence ID" value="AEF80544.1"/>
    <property type="molecule type" value="Genomic_DNA"/>
</dbReference>
<accession>F5YG73</accession>
<organism evidence="2 3">
    <name type="scientific">Leadbettera azotonutricia (strain ATCC BAA-888 / DSM 13862 / ZAS-9)</name>
    <name type="common">Treponema azotonutricium</name>
    <dbReference type="NCBI Taxonomy" id="545695"/>
    <lineage>
        <taxon>Bacteria</taxon>
        <taxon>Pseudomonadati</taxon>
        <taxon>Spirochaetota</taxon>
        <taxon>Spirochaetia</taxon>
        <taxon>Spirochaetales</taxon>
        <taxon>Breznakiellaceae</taxon>
        <taxon>Leadbettera</taxon>
    </lineage>
</organism>